<evidence type="ECO:0000313" key="1">
    <source>
        <dbReference type="Proteomes" id="UP000035680"/>
    </source>
</evidence>
<reference evidence="2" key="2">
    <citation type="submission" date="2015-08" db="UniProtKB">
        <authorList>
            <consortium name="WormBaseParasite"/>
        </authorList>
    </citation>
    <scope>IDENTIFICATION</scope>
</reference>
<sequence>MLRYIYTDDISDIKNMANEMLAITNEYELDKLKDIAVRHLCSDLNIENICERLILAETFSIDELKERCQKFIIGNPESLRRTKHMEEFIRNHPSFFKDFLFNIVQLLSTSNNNSSEKISNAWRI</sequence>
<dbReference type="Gene3D" id="1.25.40.420">
    <property type="match status" value="1"/>
</dbReference>
<protein>
    <submittedName>
        <fullName evidence="2">BTB domain-containing protein</fullName>
    </submittedName>
</protein>
<name>A0A0K0F6K4_STRVS</name>
<dbReference type="Gene3D" id="3.30.710.10">
    <property type="entry name" value="Potassium Channel Kv1.1, Chain A"/>
    <property type="match status" value="1"/>
</dbReference>
<accession>A0A0K0F6K4</accession>
<dbReference type="InterPro" id="IPR011333">
    <property type="entry name" value="SKP1/BTB/POZ_sf"/>
</dbReference>
<reference evidence="1" key="1">
    <citation type="submission" date="2014-07" db="EMBL/GenBank/DDBJ databases">
        <authorList>
            <person name="Martin A.A"/>
            <person name="De Silva N."/>
        </authorList>
    </citation>
    <scope>NUCLEOTIDE SEQUENCE</scope>
</reference>
<proteinExistence type="predicted"/>
<dbReference type="WBParaSite" id="SVE_0444800.1">
    <property type="protein sequence ID" value="SVE_0444800.1"/>
    <property type="gene ID" value="SVE_0444800"/>
</dbReference>
<dbReference type="Proteomes" id="UP000035680">
    <property type="component" value="Unassembled WGS sequence"/>
</dbReference>
<dbReference type="PANTHER" id="PTHR24413">
    <property type="entry name" value="SPECKLE-TYPE POZ PROTEIN"/>
    <property type="match status" value="1"/>
</dbReference>
<keyword evidence="1" id="KW-1185">Reference proteome</keyword>
<organism evidence="1 2">
    <name type="scientific">Strongyloides venezuelensis</name>
    <name type="common">Threadworm</name>
    <dbReference type="NCBI Taxonomy" id="75913"/>
    <lineage>
        <taxon>Eukaryota</taxon>
        <taxon>Metazoa</taxon>
        <taxon>Ecdysozoa</taxon>
        <taxon>Nematoda</taxon>
        <taxon>Chromadorea</taxon>
        <taxon>Rhabditida</taxon>
        <taxon>Tylenchina</taxon>
        <taxon>Panagrolaimomorpha</taxon>
        <taxon>Strongyloidoidea</taxon>
        <taxon>Strongyloididae</taxon>
        <taxon>Strongyloides</taxon>
    </lineage>
</organism>
<evidence type="ECO:0000313" key="2">
    <source>
        <dbReference type="WBParaSite" id="SVE_0444800.1"/>
    </source>
</evidence>
<dbReference type="STRING" id="75913.A0A0K0F6K4"/>
<dbReference type="AlphaFoldDB" id="A0A0K0F6K4"/>